<keyword evidence="3 6" id="KW-0812">Transmembrane</keyword>
<protein>
    <submittedName>
        <fullName evidence="8">DMT family transporter</fullName>
    </submittedName>
</protein>
<evidence type="ECO:0000259" key="7">
    <source>
        <dbReference type="Pfam" id="PF00892"/>
    </source>
</evidence>
<reference evidence="8 9" key="1">
    <citation type="submission" date="2018-10" db="EMBL/GenBank/DDBJ databases">
        <authorList>
            <person name="Perry B.J."/>
            <person name="Sullivan J.T."/>
            <person name="Murphy R.J.T."/>
            <person name="Ramsay J.P."/>
            <person name="Ronson C.W."/>
        </authorList>
    </citation>
    <scope>NUCLEOTIDE SEQUENCE [LARGE SCALE GENOMIC DNA]</scope>
    <source>
        <strain evidence="8 9">NZP2014</strain>
    </source>
</reference>
<dbReference type="EMBL" id="CP033361">
    <property type="protein sequence ID" value="QKC75495.1"/>
    <property type="molecule type" value="Genomic_DNA"/>
</dbReference>
<dbReference type="PANTHER" id="PTHR22911:SF6">
    <property type="entry name" value="SOLUTE CARRIER FAMILY 35 MEMBER G1"/>
    <property type="match status" value="1"/>
</dbReference>
<feature type="domain" description="EamA" evidence="7">
    <location>
        <begin position="15"/>
        <end position="147"/>
    </location>
</feature>
<evidence type="ECO:0000256" key="4">
    <source>
        <dbReference type="ARBA" id="ARBA00022989"/>
    </source>
</evidence>
<keyword evidence="4 6" id="KW-1133">Transmembrane helix</keyword>
<sequence>MRAGAGTQMQNRMVRGILSLCLGVLVFSLQDPLVKAVSSGYPVTEVMAIRSIVALPILIVLVHADVGLRAILSKRFGLLTIRAFIQFTSYTVYYLAIAALPLADAVALYFMAPLFIMALAGPYLGERVSWRTLATVLIGLFGVIVMVRPGAGLFDWAALLSLGSAALYGFSQLMARKIGDTESSTVMAFYQNGAYLVGAAVVAGTFHLAGITHAVHPSVEFLVRPWIWPTLPDFLKMAACGFVASAGMILLSQGYRLAPANRVATFEYTGILWSPLWGFLFFAEVPRSTTVIGAALIIGAGLLALNTARRKSAAPVLATADPV</sequence>
<gene>
    <name evidence="8" type="ORF">EB233_07995</name>
</gene>
<dbReference type="InterPro" id="IPR037185">
    <property type="entry name" value="EmrE-like"/>
</dbReference>
<accession>A0A6M7UE51</accession>
<name>A0A6M7UE51_9HYPH</name>
<feature type="transmembrane region" description="Helical" evidence="6">
    <location>
        <begin position="156"/>
        <end position="175"/>
    </location>
</feature>
<evidence type="ECO:0000313" key="9">
    <source>
        <dbReference type="Proteomes" id="UP000503339"/>
    </source>
</evidence>
<feature type="transmembrane region" description="Helical" evidence="6">
    <location>
        <begin position="46"/>
        <end position="64"/>
    </location>
</feature>
<dbReference type="Pfam" id="PF00892">
    <property type="entry name" value="EamA"/>
    <property type="match status" value="2"/>
</dbReference>
<keyword evidence="5 6" id="KW-0472">Membrane</keyword>
<feature type="transmembrane region" description="Helical" evidence="6">
    <location>
        <begin position="76"/>
        <end position="100"/>
    </location>
</feature>
<feature type="transmembrane region" description="Helical" evidence="6">
    <location>
        <begin position="234"/>
        <end position="251"/>
    </location>
</feature>
<feature type="domain" description="EamA" evidence="7">
    <location>
        <begin position="156"/>
        <end position="303"/>
    </location>
</feature>
<feature type="transmembrane region" description="Helical" evidence="6">
    <location>
        <begin position="195"/>
        <end position="214"/>
    </location>
</feature>
<dbReference type="AlphaFoldDB" id="A0A6M7UE51"/>
<dbReference type="GO" id="GO:0016020">
    <property type="term" value="C:membrane"/>
    <property type="evidence" value="ECO:0007669"/>
    <property type="project" value="UniProtKB-SubCell"/>
</dbReference>
<keyword evidence="9" id="KW-1185">Reference proteome</keyword>
<comment type="similarity">
    <text evidence="2">Belongs to the drug/metabolite transporter (DMT) superfamily. 10 TMS drug/metabolite exporter (DME) (TC 2.A.7.3) family.</text>
</comment>
<organism evidence="8 9">
    <name type="scientific">Mesorhizobium erdmanii</name>
    <dbReference type="NCBI Taxonomy" id="1777866"/>
    <lineage>
        <taxon>Bacteria</taxon>
        <taxon>Pseudomonadati</taxon>
        <taxon>Pseudomonadota</taxon>
        <taxon>Alphaproteobacteria</taxon>
        <taxon>Hyphomicrobiales</taxon>
        <taxon>Phyllobacteriaceae</taxon>
        <taxon>Mesorhizobium</taxon>
    </lineage>
</organism>
<feature type="transmembrane region" description="Helical" evidence="6">
    <location>
        <begin position="132"/>
        <end position="150"/>
    </location>
</feature>
<comment type="subcellular location">
    <subcellularLocation>
        <location evidence="1">Membrane</location>
        <topology evidence="1">Multi-pass membrane protein</topology>
    </subcellularLocation>
</comment>
<evidence type="ECO:0000256" key="3">
    <source>
        <dbReference type="ARBA" id="ARBA00022692"/>
    </source>
</evidence>
<evidence type="ECO:0000256" key="6">
    <source>
        <dbReference type="SAM" id="Phobius"/>
    </source>
</evidence>
<proteinExistence type="inferred from homology"/>
<feature type="transmembrane region" description="Helical" evidence="6">
    <location>
        <begin position="289"/>
        <end position="308"/>
    </location>
</feature>
<evidence type="ECO:0000313" key="8">
    <source>
        <dbReference type="EMBL" id="QKC75495.1"/>
    </source>
</evidence>
<dbReference type="InterPro" id="IPR000620">
    <property type="entry name" value="EamA_dom"/>
</dbReference>
<evidence type="ECO:0000256" key="2">
    <source>
        <dbReference type="ARBA" id="ARBA00009853"/>
    </source>
</evidence>
<dbReference type="Proteomes" id="UP000503339">
    <property type="component" value="Chromosome"/>
</dbReference>
<evidence type="ECO:0000256" key="1">
    <source>
        <dbReference type="ARBA" id="ARBA00004141"/>
    </source>
</evidence>
<dbReference type="SUPFAM" id="SSF103481">
    <property type="entry name" value="Multidrug resistance efflux transporter EmrE"/>
    <property type="match status" value="2"/>
</dbReference>
<dbReference type="PANTHER" id="PTHR22911">
    <property type="entry name" value="ACYL-MALONYL CONDENSING ENZYME-RELATED"/>
    <property type="match status" value="1"/>
</dbReference>
<feature type="transmembrane region" description="Helical" evidence="6">
    <location>
        <begin position="106"/>
        <end position="125"/>
    </location>
</feature>
<dbReference type="KEGG" id="merd:EB233_07995"/>
<feature type="transmembrane region" description="Helical" evidence="6">
    <location>
        <begin position="263"/>
        <end position="283"/>
    </location>
</feature>
<evidence type="ECO:0000256" key="5">
    <source>
        <dbReference type="ARBA" id="ARBA00023136"/>
    </source>
</evidence>